<dbReference type="Pfam" id="PF02567">
    <property type="entry name" value="PhzC-PhzF"/>
    <property type="match status" value="1"/>
</dbReference>
<evidence type="ECO:0000256" key="1">
    <source>
        <dbReference type="ARBA" id="ARBA00008270"/>
    </source>
</evidence>
<reference evidence="2 3" key="1">
    <citation type="journal article" date="2011" name="Curr. Microbiol.">
        <title>Luteibacter jiangsuensis sp. nov.: a methamidophos-degrading bacterium isolated from a methamidophos-manufacturing factory.</title>
        <authorList>
            <person name="Wang L."/>
            <person name="Wang G.L."/>
            <person name="Li S.P."/>
            <person name="Jiang J.D."/>
        </authorList>
    </citation>
    <scope>NUCLEOTIDE SEQUENCE [LARGE SCALE GENOMIC DNA]</scope>
    <source>
        <strain evidence="2 3">CGMCC 1.10133</strain>
    </source>
</reference>
<dbReference type="PANTHER" id="PTHR13774">
    <property type="entry name" value="PHENAZINE BIOSYNTHESIS PROTEIN"/>
    <property type="match status" value="1"/>
</dbReference>
<accession>A0ABX0Q522</accession>
<name>A0ABX0Q522_9GAMM</name>
<dbReference type="NCBIfam" id="TIGR00654">
    <property type="entry name" value="PhzF_family"/>
    <property type="match status" value="1"/>
</dbReference>
<dbReference type="Proteomes" id="UP001429601">
    <property type="component" value="Unassembled WGS sequence"/>
</dbReference>
<comment type="similarity">
    <text evidence="1">Belongs to the PhzF family.</text>
</comment>
<evidence type="ECO:0000313" key="3">
    <source>
        <dbReference type="Proteomes" id="UP001429601"/>
    </source>
</evidence>
<protein>
    <submittedName>
        <fullName evidence="2">PhzF family phenazine biosynthesis protein</fullName>
    </submittedName>
</protein>
<dbReference type="Gene3D" id="3.10.310.10">
    <property type="entry name" value="Diaminopimelate Epimerase, Chain A, domain 1"/>
    <property type="match status" value="2"/>
</dbReference>
<dbReference type="InterPro" id="IPR003719">
    <property type="entry name" value="Phenazine_PhzF-like"/>
</dbReference>
<comment type="caution">
    <text evidence="2">The sequence shown here is derived from an EMBL/GenBank/DDBJ whole genome shotgun (WGS) entry which is preliminary data.</text>
</comment>
<dbReference type="PANTHER" id="PTHR13774:SF32">
    <property type="entry name" value="ANTISENSE-ENHANCING SEQUENCE 1"/>
    <property type="match status" value="1"/>
</dbReference>
<dbReference type="SUPFAM" id="SSF54506">
    <property type="entry name" value="Diaminopimelate epimerase-like"/>
    <property type="match status" value="1"/>
</dbReference>
<dbReference type="PIRSF" id="PIRSF016184">
    <property type="entry name" value="PhzC_PhzF"/>
    <property type="match status" value="1"/>
</dbReference>
<keyword evidence="3" id="KW-1185">Reference proteome</keyword>
<organism evidence="2 3">
    <name type="scientific">Luteibacter jiangsuensis</name>
    <dbReference type="NCBI Taxonomy" id="637577"/>
    <lineage>
        <taxon>Bacteria</taxon>
        <taxon>Pseudomonadati</taxon>
        <taxon>Pseudomonadota</taxon>
        <taxon>Gammaproteobacteria</taxon>
        <taxon>Lysobacterales</taxon>
        <taxon>Rhodanobacteraceae</taxon>
        <taxon>Luteibacter</taxon>
    </lineage>
</organism>
<dbReference type="RefSeq" id="WP_167126459.1">
    <property type="nucleotide sequence ID" value="NZ_JAAQQR010000004.1"/>
</dbReference>
<evidence type="ECO:0000313" key="2">
    <source>
        <dbReference type="EMBL" id="NID05618.1"/>
    </source>
</evidence>
<sequence length="284" mass="30097">MTRHAFRQLDVFSDRPLGGNPLAVVFDADSLDDATMAALARWTQLSETVFLQSPSDPRADYRVRIFSPRGEMPFAGHPTLGACHAWLAAGGQPKATEIVQECGIGLVPIRRDGGVLSFRAPPLRSDAPLEAPLRERIASGLGLAVNDLVDARWVDNGAGWCAVLLREPGRLHRLSPDPVALDGLKIGVVANGGPAPDTAFEVRALVFAGGMLEDPATGSLNAGIAVWFAQAGLAPDRYVIAQGRALGRDARIHVAREGDALWIGGRVAECIEGRISLPGGVPVR</sequence>
<dbReference type="EMBL" id="JAAQQR010000004">
    <property type="protein sequence ID" value="NID05618.1"/>
    <property type="molecule type" value="Genomic_DNA"/>
</dbReference>
<proteinExistence type="inferred from homology"/>
<gene>
    <name evidence="2" type="ORF">HBF26_12025</name>
</gene>